<evidence type="ECO:0000259" key="7">
    <source>
        <dbReference type="PROSITE" id="PS50850"/>
    </source>
</evidence>
<dbReference type="GO" id="GO:0005886">
    <property type="term" value="C:plasma membrane"/>
    <property type="evidence" value="ECO:0007669"/>
    <property type="project" value="UniProtKB-SubCell"/>
</dbReference>
<feature type="transmembrane region" description="Helical" evidence="6">
    <location>
        <begin position="206"/>
        <end position="225"/>
    </location>
</feature>
<feature type="transmembrane region" description="Helical" evidence="6">
    <location>
        <begin position="175"/>
        <end position="194"/>
    </location>
</feature>
<sequence length="485" mass="50051">MTSIEASPKHAAGPRFGARFTLLLIALLWPAQLLSVIGLLAGNAQAQITVHFQTTQIAWFTLTTALVGTFVTPFVVKAANMYGKKRVMVVITVLGLAGDLIAALATSYSALLVGRGVAGFYTPIAMLVYAISRDVFPPRLVGPASGLIGGGVGLVALGGPFLSGWLVDHHGFRGVLWFLVAATALSLVLLLAFVPESPVREERTRIDWLGGLLLGGGLAAIVYGVGKGAEWGWTGGSTLAFIGGGIVALIAFLVVEGRVPHPMFDLSLLARRQVWTVVLATSLIGGTVFSAGTINQLLGLMPRIPGVSDGLGFTATRLAVIGIPGSVLIVAVAVTAGALARRIDARVLLAAGALCAAAGLGLMALFHHSVPQLVLSGIPFGIGMGTVAALAPIMVIQAVSPSEQSLGNGMQGMAQGIVTTVVTQLIFVVLAQNGRVLQGTQFYLDAGYTNAFWLAAGFTVAGLLAVLLIPKVRRLDEAEVGQAAT</sequence>
<dbReference type="InterPro" id="IPR020846">
    <property type="entry name" value="MFS_dom"/>
</dbReference>
<keyword evidence="5 6" id="KW-0472">Membrane</keyword>
<feature type="transmembrane region" description="Helical" evidence="6">
    <location>
        <begin position="274"/>
        <end position="298"/>
    </location>
</feature>
<feature type="transmembrane region" description="Helical" evidence="6">
    <location>
        <begin position="231"/>
        <end position="254"/>
    </location>
</feature>
<dbReference type="Proteomes" id="UP000236723">
    <property type="component" value="Unassembled WGS sequence"/>
</dbReference>
<dbReference type="OrthoDB" id="8878955at2"/>
<evidence type="ECO:0000256" key="1">
    <source>
        <dbReference type="ARBA" id="ARBA00004651"/>
    </source>
</evidence>
<organism evidence="8 9">
    <name type="scientific">Thermomonospora echinospora</name>
    <dbReference type="NCBI Taxonomy" id="1992"/>
    <lineage>
        <taxon>Bacteria</taxon>
        <taxon>Bacillati</taxon>
        <taxon>Actinomycetota</taxon>
        <taxon>Actinomycetes</taxon>
        <taxon>Streptosporangiales</taxon>
        <taxon>Thermomonosporaceae</taxon>
        <taxon>Thermomonospora</taxon>
    </lineage>
</organism>
<feature type="transmembrane region" description="Helical" evidence="6">
    <location>
        <begin position="412"/>
        <end position="431"/>
    </location>
</feature>
<feature type="transmembrane region" description="Helical" evidence="6">
    <location>
        <begin position="451"/>
        <end position="469"/>
    </location>
</feature>
<reference evidence="9" key="1">
    <citation type="submission" date="2016-10" db="EMBL/GenBank/DDBJ databases">
        <authorList>
            <person name="Varghese N."/>
            <person name="Submissions S."/>
        </authorList>
    </citation>
    <scope>NUCLEOTIDE SEQUENCE [LARGE SCALE GENOMIC DNA]</scope>
    <source>
        <strain evidence="9">DSM 43163</strain>
    </source>
</reference>
<gene>
    <name evidence="8" type="ORF">SAMN04489712_1358</name>
</gene>
<evidence type="ECO:0000313" key="8">
    <source>
        <dbReference type="EMBL" id="SEG92711.1"/>
    </source>
</evidence>
<feature type="transmembrane region" description="Helical" evidence="6">
    <location>
        <begin position="87"/>
        <end position="106"/>
    </location>
</feature>
<evidence type="ECO:0000256" key="3">
    <source>
        <dbReference type="ARBA" id="ARBA00022692"/>
    </source>
</evidence>
<feature type="transmembrane region" description="Helical" evidence="6">
    <location>
        <begin position="144"/>
        <end position="163"/>
    </location>
</feature>
<evidence type="ECO:0000256" key="2">
    <source>
        <dbReference type="ARBA" id="ARBA00022448"/>
    </source>
</evidence>
<feature type="transmembrane region" description="Helical" evidence="6">
    <location>
        <begin position="318"/>
        <end position="340"/>
    </location>
</feature>
<dbReference type="Pfam" id="PF07690">
    <property type="entry name" value="MFS_1"/>
    <property type="match status" value="1"/>
</dbReference>
<feature type="transmembrane region" description="Helical" evidence="6">
    <location>
        <begin position="347"/>
        <end position="366"/>
    </location>
</feature>
<feature type="transmembrane region" description="Helical" evidence="6">
    <location>
        <begin position="56"/>
        <end position="75"/>
    </location>
</feature>
<dbReference type="Gene3D" id="1.20.1250.20">
    <property type="entry name" value="MFS general substrate transporter like domains"/>
    <property type="match status" value="2"/>
</dbReference>
<dbReference type="SUPFAM" id="SSF103473">
    <property type="entry name" value="MFS general substrate transporter"/>
    <property type="match status" value="1"/>
</dbReference>
<proteinExistence type="predicted"/>
<name>A0A1H6E617_9ACTN</name>
<dbReference type="GO" id="GO:0022857">
    <property type="term" value="F:transmembrane transporter activity"/>
    <property type="evidence" value="ECO:0007669"/>
    <property type="project" value="InterPro"/>
</dbReference>
<accession>A0A1H6E617</accession>
<comment type="subcellular location">
    <subcellularLocation>
        <location evidence="1">Cell membrane</location>
        <topology evidence="1">Multi-pass membrane protein</topology>
    </subcellularLocation>
</comment>
<dbReference type="EMBL" id="FNVO01000035">
    <property type="protein sequence ID" value="SEG92711.1"/>
    <property type="molecule type" value="Genomic_DNA"/>
</dbReference>
<dbReference type="RefSeq" id="WP_103944493.1">
    <property type="nucleotide sequence ID" value="NZ_FNVO01000035.1"/>
</dbReference>
<keyword evidence="9" id="KW-1185">Reference proteome</keyword>
<dbReference type="InterPro" id="IPR011701">
    <property type="entry name" value="MFS"/>
</dbReference>
<dbReference type="PANTHER" id="PTHR42718:SF9">
    <property type="entry name" value="MAJOR FACILITATOR SUPERFAMILY MULTIDRUG TRANSPORTER MFSC"/>
    <property type="match status" value="1"/>
</dbReference>
<keyword evidence="4 6" id="KW-1133">Transmembrane helix</keyword>
<keyword evidence="3 6" id="KW-0812">Transmembrane</keyword>
<evidence type="ECO:0000256" key="5">
    <source>
        <dbReference type="ARBA" id="ARBA00023136"/>
    </source>
</evidence>
<feature type="domain" description="Major facilitator superfamily (MFS) profile" evidence="7">
    <location>
        <begin position="19"/>
        <end position="474"/>
    </location>
</feature>
<dbReference type="PANTHER" id="PTHR42718">
    <property type="entry name" value="MAJOR FACILITATOR SUPERFAMILY MULTIDRUG TRANSPORTER MFSC"/>
    <property type="match status" value="1"/>
</dbReference>
<evidence type="ECO:0000313" key="9">
    <source>
        <dbReference type="Proteomes" id="UP000236723"/>
    </source>
</evidence>
<feature type="transmembrane region" description="Helical" evidence="6">
    <location>
        <begin position="112"/>
        <end position="132"/>
    </location>
</feature>
<dbReference type="InterPro" id="IPR036259">
    <property type="entry name" value="MFS_trans_sf"/>
</dbReference>
<dbReference type="PROSITE" id="PS50850">
    <property type="entry name" value="MFS"/>
    <property type="match status" value="1"/>
</dbReference>
<evidence type="ECO:0000256" key="4">
    <source>
        <dbReference type="ARBA" id="ARBA00022989"/>
    </source>
</evidence>
<protein>
    <submittedName>
        <fullName evidence="8">Major Facilitator Superfamily protein</fullName>
    </submittedName>
</protein>
<feature type="transmembrane region" description="Helical" evidence="6">
    <location>
        <begin position="378"/>
        <end position="400"/>
    </location>
</feature>
<keyword evidence="2" id="KW-0813">Transport</keyword>
<evidence type="ECO:0000256" key="6">
    <source>
        <dbReference type="SAM" id="Phobius"/>
    </source>
</evidence>
<dbReference type="AlphaFoldDB" id="A0A1H6E617"/>